<proteinExistence type="predicted"/>
<evidence type="ECO:0000313" key="2">
    <source>
        <dbReference type="EMBL" id="ABC78599.1"/>
    </source>
</evidence>
<gene>
    <name evidence="2" type="ORF">SYN_00289</name>
</gene>
<dbReference type="RefSeq" id="WP_011418618.1">
    <property type="nucleotide sequence ID" value="NC_007759.1"/>
</dbReference>
<dbReference type="AlphaFoldDB" id="Q2LWY7"/>
<dbReference type="PANTHER" id="PTHR40072">
    <property type="entry name" value="MOLYBDOPTERIN-GUANINE DINUCLEOTIDE BIOSYNTHESIS ADAPTER PROTEIN-RELATED"/>
    <property type="match status" value="1"/>
</dbReference>
<evidence type="ECO:0000313" key="3">
    <source>
        <dbReference type="Proteomes" id="UP000001933"/>
    </source>
</evidence>
<dbReference type="CDD" id="cd03116">
    <property type="entry name" value="MobB"/>
    <property type="match status" value="1"/>
</dbReference>
<dbReference type="GO" id="GO:0005525">
    <property type="term" value="F:GTP binding"/>
    <property type="evidence" value="ECO:0007669"/>
    <property type="project" value="InterPro"/>
</dbReference>
<dbReference type="InterPro" id="IPR052539">
    <property type="entry name" value="MGD_biosynthesis_adapter"/>
</dbReference>
<keyword evidence="3" id="KW-1185">Reference proteome</keyword>
<dbReference type="STRING" id="56780.SYN_00289"/>
<dbReference type="PANTHER" id="PTHR40072:SF1">
    <property type="entry name" value="MOLYBDOPTERIN-GUANINE DINUCLEOTIDE BIOSYNTHESIS ADAPTER PROTEIN"/>
    <property type="match status" value="1"/>
</dbReference>
<feature type="domain" description="Molybdopterin-guanine dinucleotide biosynthesis protein B (MobB)" evidence="1">
    <location>
        <begin position="10"/>
        <end position="141"/>
    </location>
</feature>
<dbReference type="OrthoDB" id="9786803at2"/>
<dbReference type="Gene3D" id="3.40.50.300">
    <property type="entry name" value="P-loop containing nucleotide triphosphate hydrolases"/>
    <property type="match status" value="1"/>
</dbReference>
<accession>Q2LWY7</accession>
<reference evidence="2 3" key="1">
    <citation type="journal article" date="2007" name="Proc. Natl. Acad. Sci. U.S.A.">
        <title>The genome of Syntrophus aciditrophicus: life at the thermodynamic limit of microbial growth.</title>
        <authorList>
            <person name="McInerney M.J."/>
            <person name="Rohlin L."/>
            <person name="Mouttaki H."/>
            <person name="Kim U."/>
            <person name="Krupp R.S."/>
            <person name="Rios-Hernandez L."/>
            <person name="Sieber J."/>
            <person name="Struchtemeyer C.G."/>
            <person name="Bhattacharyya A."/>
            <person name="Campbell J.W."/>
            <person name="Gunsalus R.P."/>
        </authorList>
    </citation>
    <scope>NUCLEOTIDE SEQUENCE [LARGE SCALE GENOMIC DNA]</scope>
    <source>
        <strain evidence="2 3">SB</strain>
    </source>
</reference>
<dbReference type="eggNOG" id="COG1763">
    <property type="taxonomic scope" value="Bacteria"/>
</dbReference>
<dbReference type="SUPFAM" id="SSF52540">
    <property type="entry name" value="P-loop containing nucleoside triphosphate hydrolases"/>
    <property type="match status" value="1"/>
</dbReference>
<dbReference type="GO" id="GO:0006777">
    <property type="term" value="P:Mo-molybdopterin cofactor biosynthetic process"/>
    <property type="evidence" value="ECO:0007669"/>
    <property type="project" value="InterPro"/>
</dbReference>
<dbReference type="InterPro" id="IPR004435">
    <property type="entry name" value="MobB_dom"/>
</dbReference>
<dbReference type="Proteomes" id="UP000001933">
    <property type="component" value="Chromosome"/>
</dbReference>
<dbReference type="Pfam" id="PF03205">
    <property type="entry name" value="MobB"/>
    <property type="match status" value="1"/>
</dbReference>
<organism evidence="2 3">
    <name type="scientific">Syntrophus aciditrophicus (strain SB)</name>
    <dbReference type="NCBI Taxonomy" id="56780"/>
    <lineage>
        <taxon>Bacteria</taxon>
        <taxon>Pseudomonadati</taxon>
        <taxon>Thermodesulfobacteriota</taxon>
        <taxon>Syntrophia</taxon>
        <taxon>Syntrophales</taxon>
        <taxon>Syntrophaceae</taxon>
        <taxon>Syntrophus</taxon>
    </lineage>
</organism>
<dbReference type="NCBIfam" id="TIGR00176">
    <property type="entry name" value="mobB"/>
    <property type="match status" value="1"/>
</dbReference>
<name>Q2LWY7_SYNAS</name>
<dbReference type="HOGENOM" id="CLU_068199_2_2_7"/>
<dbReference type="InParanoid" id="Q2LWY7"/>
<sequence>MVKKKSLIPIISIVGKSNSGKTTLIEKLIQELVRRGYRVATIKHHLHDFEIDKEGKDSWRHRQAGSRATVVATPQKVALIEDVEEDLSIEALRERYIHDVDLILTEGFKGNPHPKIEVSRAVLKRELLCAPEDNLLAVASDVPLSIEAPCLDINDVQGLVDLIEAAVLK</sequence>
<protein>
    <submittedName>
        <fullName evidence="2">Molybdopterin-guanine dinucleotide biosynthesis protein B</fullName>
    </submittedName>
</protein>
<dbReference type="KEGG" id="sat:SYN_00289"/>
<dbReference type="InterPro" id="IPR027417">
    <property type="entry name" value="P-loop_NTPase"/>
</dbReference>
<evidence type="ECO:0000259" key="1">
    <source>
        <dbReference type="Pfam" id="PF03205"/>
    </source>
</evidence>
<dbReference type="FunCoup" id="Q2LWY7">
    <property type="interactions" value="22"/>
</dbReference>
<dbReference type="EMBL" id="CP000252">
    <property type="protein sequence ID" value="ABC78599.1"/>
    <property type="molecule type" value="Genomic_DNA"/>
</dbReference>